<evidence type="ECO:0000256" key="3">
    <source>
        <dbReference type="ARBA" id="ARBA00021495"/>
    </source>
</evidence>
<dbReference type="SMART" id="SM01231">
    <property type="entry name" value="H-kinase_dim"/>
    <property type="match status" value="1"/>
</dbReference>
<dbReference type="PROSITE" id="PS50894">
    <property type="entry name" value="HPT"/>
    <property type="match status" value="1"/>
</dbReference>
<dbReference type="PANTHER" id="PTHR43395">
    <property type="entry name" value="SENSOR HISTIDINE KINASE CHEA"/>
    <property type="match status" value="1"/>
</dbReference>
<evidence type="ECO:0000313" key="16">
    <source>
        <dbReference type="EMBL" id="MBT1686342.1"/>
    </source>
</evidence>
<evidence type="ECO:0000256" key="7">
    <source>
        <dbReference type="ARBA" id="ARBA00022741"/>
    </source>
</evidence>
<comment type="caution">
    <text evidence="16">The sequence shown here is derived from an EMBL/GenBank/DDBJ whole genome shotgun (WGS) entry which is preliminary data.</text>
</comment>
<dbReference type="PROSITE" id="PS50851">
    <property type="entry name" value="CHEW"/>
    <property type="match status" value="1"/>
</dbReference>
<keyword evidence="8" id="KW-0418">Kinase</keyword>
<dbReference type="EC" id="2.7.13.3" evidence="2"/>
<comment type="catalytic activity">
    <reaction evidence="1">
        <text>ATP + protein L-histidine = ADP + protein N-phospho-L-histidine.</text>
        <dbReference type="EC" id="2.7.13.3"/>
    </reaction>
</comment>
<dbReference type="RefSeq" id="WP_254089584.1">
    <property type="nucleotide sequence ID" value="NZ_JAHESC010000008.1"/>
</dbReference>
<dbReference type="SUPFAM" id="SSF47226">
    <property type="entry name" value="Histidine-containing phosphotransfer domain, HPT domain"/>
    <property type="match status" value="1"/>
</dbReference>
<dbReference type="InterPro" id="IPR003594">
    <property type="entry name" value="HATPase_dom"/>
</dbReference>
<dbReference type="InterPro" id="IPR005467">
    <property type="entry name" value="His_kinase_dom"/>
</dbReference>
<dbReference type="InterPro" id="IPR051315">
    <property type="entry name" value="Bact_Chemotaxis_CheA"/>
</dbReference>
<evidence type="ECO:0000256" key="8">
    <source>
        <dbReference type="ARBA" id="ARBA00022777"/>
    </source>
</evidence>
<dbReference type="InterPro" id="IPR036061">
    <property type="entry name" value="CheW-like_dom_sf"/>
</dbReference>
<evidence type="ECO:0000259" key="14">
    <source>
        <dbReference type="PROSITE" id="PS50851"/>
    </source>
</evidence>
<dbReference type="Gene3D" id="2.30.30.40">
    <property type="entry name" value="SH3 Domains"/>
    <property type="match status" value="1"/>
</dbReference>
<keyword evidence="6" id="KW-0808">Transferase</keyword>
<feature type="domain" description="CheW-like" evidence="14">
    <location>
        <begin position="534"/>
        <end position="667"/>
    </location>
</feature>
<dbReference type="SMART" id="SM00260">
    <property type="entry name" value="CheW"/>
    <property type="match status" value="1"/>
</dbReference>
<dbReference type="InterPro" id="IPR036890">
    <property type="entry name" value="HATPase_C_sf"/>
</dbReference>
<dbReference type="InterPro" id="IPR008207">
    <property type="entry name" value="Sig_transdc_His_kin_Hpt_dom"/>
</dbReference>
<reference evidence="16 17" key="1">
    <citation type="submission" date="2021-05" db="EMBL/GenBank/DDBJ databases">
        <title>A Polyphasic approach of four new species of the genus Ohtaekwangia: Ohtaekwangia histidinii sp. nov., Ohtaekwangia cretensis sp. nov., Ohtaekwangia indiensis sp. nov., Ohtaekwangia reichenbachii sp. nov. from diverse environment.</title>
        <authorList>
            <person name="Octaviana S."/>
        </authorList>
    </citation>
    <scope>NUCLEOTIDE SEQUENCE [LARGE SCALE GENOMIC DNA]</scope>
    <source>
        <strain evidence="16 17">PWU37</strain>
    </source>
</reference>
<evidence type="ECO:0000259" key="15">
    <source>
        <dbReference type="PROSITE" id="PS50894"/>
    </source>
</evidence>
<dbReference type="InterPro" id="IPR036097">
    <property type="entry name" value="HisK_dim/P_sf"/>
</dbReference>
<dbReference type="Gene3D" id="3.30.565.10">
    <property type="entry name" value="Histidine kinase-like ATPase, C-terminal domain"/>
    <property type="match status" value="1"/>
</dbReference>
<dbReference type="InterPro" id="IPR037006">
    <property type="entry name" value="CheA-like_homodim_sf"/>
</dbReference>
<accession>A0AAP2D740</accession>
<dbReference type="Pfam" id="PF01584">
    <property type="entry name" value="CheW"/>
    <property type="match status" value="1"/>
</dbReference>
<dbReference type="Gene3D" id="1.10.287.560">
    <property type="entry name" value="Histidine kinase CheA-like, homodimeric domain"/>
    <property type="match status" value="1"/>
</dbReference>
<dbReference type="FunFam" id="3.30.565.10:FF:000016">
    <property type="entry name" value="Chemotaxis protein CheA, putative"/>
    <property type="match status" value="1"/>
</dbReference>
<dbReference type="Gene3D" id="1.20.120.160">
    <property type="entry name" value="HPT domain"/>
    <property type="match status" value="1"/>
</dbReference>
<evidence type="ECO:0000256" key="12">
    <source>
        <dbReference type="PROSITE-ProRule" id="PRU00110"/>
    </source>
</evidence>
<keyword evidence="10" id="KW-0902">Two-component regulatory system</keyword>
<dbReference type="GO" id="GO:0005524">
    <property type="term" value="F:ATP binding"/>
    <property type="evidence" value="ECO:0007669"/>
    <property type="project" value="UniProtKB-KW"/>
</dbReference>
<dbReference type="GO" id="GO:0005737">
    <property type="term" value="C:cytoplasm"/>
    <property type="evidence" value="ECO:0007669"/>
    <property type="project" value="InterPro"/>
</dbReference>
<dbReference type="Pfam" id="PF02895">
    <property type="entry name" value="H-kinase_dim"/>
    <property type="match status" value="1"/>
</dbReference>
<evidence type="ECO:0000256" key="4">
    <source>
        <dbReference type="ARBA" id="ARBA00022500"/>
    </source>
</evidence>
<feature type="domain" description="Histidine kinase" evidence="13">
    <location>
        <begin position="329"/>
        <end position="532"/>
    </location>
</feature>
<dbReference type="SMART" id="SM00387">
    <property type="entry name" value="HATPase_c"/>
    <property type="match status" value="1"/>
</dbReference>
<dbReference type="InterPro" id="IPR004105">
    <property type="entry name" value="CheA-like_dim"/>
</dbReference>
<dbReference type="SUPFAM" id="SSF50341">
    <property type="entry name" value="CheW-like"/>
    <property type="match status" value="1"/>
</dbReference>
<dbReference type="Pfam" id="PF02518">
    <property type="entry name" value="HATPase_c"/>
    <property type="match status" value="1"/>
</dbReference>
<dbReference type="PROSITE" id="PS50109">
    <property type="entry name" value="HIS_KIN"/>
    <property type="match status" value="1"/>
</dbReference>
<dbReference type="SMART" id="SM00073">
    <property type="entry name" value="HPT"/>
    <property type="match status" value="1"/>
</dbReference>
<evidence type="ECO:0000313" key="17">
    <source>
        <dbReference type="Proteomes" id="UP001319180"/>
    </source>
</evidence>
<organism evidence="16 17">
    <name type="scientific">Dawidia soli</name>
    <dbReference type="NCBI Taxonomy" id="2782352"/>
    <lineage>
        <taxon>Bacteria</taxon>
        <taxon>Pseudomonadati</taxon>
        <taxon>Bacteroidota</taxon>
        <taxon>Cytophagia</taxon>
        <taxon>Cytophagales</taxon>
        <taxon>Chryseotaleaceae</taxon>
        <taxon>Dawidia</taxon>
    </lineage>
</organism>
<keyword evidence="9" id="KW-0067">ATP-binding</keyword>
<evidence type="ECO:0000256" key="10">
    <source>
        <dbReference type="ARBA" id="ARBA00023012"/>
    </source>
</evidence>
<keyword evidence="4" id="KW-0145">Chemotaxis</keyword>
<dbReference type="CDD" id="cd16916">
    <property type="entry name" value="HATPase_CheA-like"/>
    <property type="match status" value="1"/>
</dbReference>
<dbReference type="CDD" id="cd00088">
    <property type="entry name" value="HPT"/>
    <property type="match status" value="1"/>
</dbReference>
<dbReference type="Pfam" id="PF01627">
    <property type="entry name" value="Hpt"/>
    <property type="match status" value="1"/>
</dbReference>
<gene>
    <name evidence="16" type="ORF">KK078_07240</name>
</gene>
<dbReference type="SUPFAM" id="SSF55874">
    <property type="entry name" value="ATPase domain of HSP90 chaperone/DNA topoisomerase II/histidine kinase"/>
    <property type="match status" value="1"/>
</dbReference>
<keyword evidence="5 12" id="KW-0597">Phosphoprotein</keyword>
<evidence type="ECO:0000256" key="2">
    <source>
        <dbReference type="ARBA" id="ARBA00012438"/>
    </source>
</evidence>
<dbReference type="InterPro" id="IPR002545">
    <property type="entry name" value="CheW-lke_dom"/>
</dbReference>
<dbReference type="Proteomes" id="UP001319180">
    <property type="component" value="Unassembled WGS sequence"/>
</dbReference>
<sequence length="671" mass="73907">MDINQKRFIEDALDLLNELDEGLLQLEANPHASAPLEQVFRTMHTIKGGANMFGFENIGSLAHQLETLYDYVRQGKMQVSDGLISITLHAFDKVRDLLKEKDATRINNSDALKEHLQVAMEFLKAAEATGDLADLSGTTVSKDELATFFLRVSPSVALTEDGNHPLIFILQDIAILGNCRVLVHKHPSGEVALWEVIIATTTSQAELESYFMFVENECAVEYIRLAPGDLFEDAAFTEYLDALQGQPVALEQLQPILDRRQTTYTAPLEEEGEGDAAAGRKRVASDSFIKVSKRKVDDLLNWISELIILQAQLSNTALSLQHPALTNVTEQLEMITGRLRDTSLEIGLVPVETLVTKFKRLVRDLSRQLGKKVNFLSEGAETEMDKDVIELMADPMIHIIRNAIDHGIETPEVRKAAGKSEHGAVKLKAFNSSAYVNIVISDDGKGICKENVLKKAQEKGLVAADANLTDDEIYDLIFHPGLSTASQISDVSGRGVGMDVVKQKIVELRGSVSVKSQPGHGTVIHIKLPLSRSIIEGLLVNVAETRYVVPMNVVERIDRIPYAELCRDNKVNKTVVVNEEPLFVLSLREQFHAGLPPPRTTDIISVQVNGARKGIAVDKIEGKMQTVMKPLGDVYKHQDFISGSTILGNGNLALVLDPARLFSMSVNTITV</sequence>
<dbReference type="GO" id="GO:0006935">
    <property type="term" value="P:chemotaxis"/>
    <property type="evidence" value="ECO:0007669"/>
    <property type="project" value="UniProtKB-KW"/>
</dbReference>
<dbReference type="AlphaFoldDB" id="A0AAP2D740"/>
<evidence type="ECO:0000256" key="1">
    <source>
        <dbReference type="ARBA" id="ARBA00000085"/>
    </source>
</evidence>
<dbReference type="InterPro" id="IPR004358">
    <property type="entry name" value="Sig_transdc_His_kin-like_C"/>
</dbReference>
<feature type="modified residue" description="Phosphohistidine" evidence="12">
    <location>
        <position position="44"/>
    </location>
</feature>
<dbReference type="EMBL" id="JAHESC010000008">
    <property type="protein sequence ID" value="MBT1686342.1"/>
    <property type="molecule type" value="Genomic_DNA"/>
</dbReference>
<evidence type="ECO:0000256" key="11">
    <source>
        <dbReference type="ARBA" id="ARBA00035100"/>
    </source>
</evidence>
<keyword evidence="7" id="KW-0547">Nucleotide-binding</keyword>
<dbReference type="PRINTS" id="PR00344">
    <property type="entry name" value="BCTRLSENSOR"/>
</dbReference>
<protein>
    <recommendedName>
        <fullName evidence="3">Chemotaxis protein CheA</fullName>
        <ecNumber evidence="2">2.7.13.3</ecNumber>
    </recommendedName>
</protein>
<evidence type="ECO:0000256" key="9">
    <source>
        <dbReference type="ARBA" id="ARBA00022840"/>
    </source>
</evidence>
<evidence type="ECO:0000256" key="6">
    <source>
        <dbReference type="ARBA" id="ARBA00022679"/>
    </source>
</evidence>
<dbReference type="GO" id="GO:0000155">
    <property type="term" value="F:phosphorelay sensor kinase activity"/>
    <property type="evidence" value="ECO:0007669"/>
    <property type="project" value="InterPro"/>
</dbReference>
<dbReference type="SUPFAM" id="SSF47384">
    <property type="entry name" value="Homodimeric domain of signal transducing histidine kinase"/>
    <property type="match status" value="1"/>
</dbReference>
<dbReference type="PANTHER" id="PTHR43395:SF10">
    <property type="entry name" value="CHEMOTAXIS PROTEIN CHEA"/>
    <property type="match status" value="1"/>
</dbReference>
<dbReference type="InterPro" id="IPR036641">
    <property type="entry name" value="HPT_dom_sf"/>
</dbReference>
<comment type="function">
    <text evidence="11">Involved in the transmission of sensory signals from the chemoreceptors to the flagellar motors. CheA is autophosphorylated; it can transfer its phosphate group to either CheB or CheY.</text>
</comment>
<evidence type="ECO:0000256" key="5">
    <source>
        <dbReference type="ARBA" id="ARBA00022553"/>
    </source>
</evidence>
<evidence type="ECO:0000259" key="13">
    <source>
        <dbReference type="PROSITE" id="PS50109"/>
    </source>
</evidence>
<keyword evidence="17" id="KW-1185">Reference proteome</keyword>
<name>A0AAP2D740_9BACT</name>
<feature type="domain" description="HPt" evidence="15">
    <location>
        <begin position="1"/>
        <end position="101"/>
    </location>
</feature>
<proteinExistence type="predicted"/>